<name>A0A8B4I3B4_PSEFL</name>
<dbReference type="GeneID" id="61636922"/>
<evidence type="ECO:0000256" key="1">
    <source>
        <dbReference type="ARBA" id="ARBA00022729"/>
    </source>
</evidence>
<accession>A0A8B4I3B4</accession>
<evidence type="ECO:0000313" key="6">
    <source>
        <dbReference type="Proteomes" id="UP000248640"/>
    </source>
</evidence>
<feature type="domain" description="Pilus assembly protein C-terminal" evidence="3">
    <location>
        <begin position="730"/>
        <end position="825"/>
    </location>
</feature>
<dbReference type="InterPro" id="IPR032636">
    <property type="entry name" value="Pilus_assem_E-set-like_dom"/>
</dbReference>
<proteinExistence type="predicted"/>
<dbReference type="RefSeq" id="WP_084375850.1">
    <property type="nucleotide sequence ID" value="NZ_CBCRXZ010000034.1"/>
</dbReference>
<feature type="signal peptide" evidence="2">
    <location>
        <begin position="1"/>
        <end position="21"/>
    </location>
</feature>
<dbReference type="Pfam" id="PF16967">
    <property type="entry name" value="TcfC"/>
    <property type="match status" value="1"/>
</dbReference>
<gene>
    <name evidence="5" type="ORF">NCTC10038_00923</name>
</gene>
<feature type="domain" description="Pilus assembly protein E-set like" evidence="4">
    <location>
        <begin position="271"/>
        <end position="336"/>
    </location>
</feature>
<dbReference type="AlphaFoldDB" id="A0A8B4I3B4"/>
<evidence type="ECO:0000313" key="5">
    <source>
        <dbReference type="EMBL" id="SQF89540.1"/>
    </source>
</evidence>
<dbReference type="EMBL" id="LS483372">
    <property type="protein sequence ID" value="SQF89540.1"/>
    <property type="molecule type" value="Genomic_DNA"/>
</dbReference>
<dbReference type="Pfam" id="PF15976">
    <property type="entry name" value="CooC_C"/>
    <property type="match status" value="1"/>
</dbReference>
<dbReference type="PROSITE" id="PS51257">
    <property type="entry name" value="PROKAR_LIPOPROTEIN"/>
    <property type="match status" value="1"/>
</dbReference>
<keyword evidence="1 2" id="KW-0732">Signal</keyword>
<protein>
    <submittedName>
        <fullName evidence="5">CFA/I fimbrial subunit C</fullName>
    </submittedName>
</protein>
<reference evidence="5 6" key="1">
    <citation type="submission" date="2018-06" db="EMBL/GenBank/DDBJ databases">
        <authorList>
            <consortium name="Pathogen Informatics"/>
            <person name="Doyle S."/>
        </authorList>
    </citation>
    <scope>NUCLEOTIDE SEQUENCE [LARGE SCALE GENOMIC DNA]</scope>
    <source>
        <strain evidence="5 6">NCTC10038</strain>
    </source>
</reference>
<dbReference type="InterPro" id="IPR031917">
    <property type="entry name" value="Pilus_assem_C"/>
</dbReference>
<evidence type="ECO:0000259" key="3">
    <source>
        <dbReference type="Pfam" id="PF15976"/>
    </source>
</evidence>
<evidence type="ECO:0000256" key="2">
    <source>
        <dbReference type="SAM" id="SignalP"/>
    </source>
</evidence>
<evidence type="ECO:0000259" key="4">
    <source>
        <dbReference type="Pfam" id="PF16967"/>
    </source>
</evidence>
<organism evidence="5 6">
    <name type="scientific">Pseudomonas fluorescens</name>
    <dbReference type="NCBI Taxonomy" id="294"/>
    <lineage>
        <taxon>Bacteria</taxon>
        <taxon>Pseudomonadati</taxon>
        <taxon>Pseudomonadota</taxon>
        <taxon>Gammaproteobacteria</taxon>
        <taxon>Pseudomonadales</taxon>
        <taxon>Pseudomonadaceae</taxon>
        <taxon>Pseudomonas</taxon>
    </lineage>
</organism>
<feature type="chain" id="PRO_5032517795" evidence="2">
    <location>
        <begin position="22"/>
        <end position="840"/>
    </location>
</feature>
<sequence length="840" mass="92211">MFALRCLISVAALFACTVVSAASGMNHTPRSLLAQAKGLPSDFEEHFFDVPLSVRVERDKQLVGEAMIVLTRDDRLMLLDFTNYADSPVMDTERDIWENFLKSGTSLGACTKSCPEQLIAVHYSLENSLVSILTENAERDTLQQQFYAQPEGGTTGLIVNNQLNLNGGQNQELGGRFGIEATSSLGNWTNAMNLQLSRLGGQDTEIRHALYSLYTQREYEGNFLRLGYFTPNSEGLSRQPRTFGAAQDVAIGVMVGSSDSLVVNTPNPSMYPMYVTANRQASVEIYRNGMLINTQAVQAGLQTIDTRSLPGGIYEVEVRLVEDGQVTATTQELVYKPNNWRNYDERWRYNLFAGRESTLFNNWEQRDKGGITSGASINYLLHPRAVAGLSARKVQDSMQFGTSIDWSLAQNISLYSNLYETQSHGTGLDMQALYNYGMGSVVASHNRSWLDTRGTYETLADGTRLRQRNTFVGKTSSSSLSFNQRMGSRDSINARVSHSQGNVDGVGLDFGWTRRHILFGSEASWRISLFDRPLSNSSGDKRNRGFDLALNLALGGSGESWYGSIGSRTARNGQRDNNALLTYRKDIKEHVLQSVSVTAMSDVYGLGMSGMTTFQSESISGDAFAQRSSYNGDLTGGLNLNNTFAVGGEKMVFTSQNYSSGAGMIIDVETDVEEDVVLRSDDMSGSSTTLRPGRNFVPVTAYKGSTIAFDFEGNYPPAATIQPARSAYHLNKGGVGYRKISVMKTVTVLGRLVGADGYPLKGHHILNHASRGVSEADGFFSMEIKSNSPTLEVRSSNQLLCQFRLNLSSLRNEKDVLMIGDLRCTPETLADSTFNTEAAG</sequence>
<dbReference type="Proteomes" id="UP000248640">
    <property type="component" value="Chromosome 1"/>
</dbReference>